<protein>
    <recommendedName>
        <fullName evidence="6">Actin</fullName>
    </recommendedName>
</protein>
<accession>F2U1V8</accession>
<dbReference type="EMBL" id="GL832959">
    <property type="protein sequence ID" value="EGD81610.1"/>
    <property type="molecule type" value="Genomic_DNA"/>
</dbReference>
<dbReference type="Proteomes" id="UP000007799">
    <property type="component" value="Unassembled WGS sequence"/>
</dbReference>
<dbReference type="OMA" id="NCIKESC"/>
<keyword evidence="3" id="KW-0963">Cytoplasm</keyword>
<dbReference type="PANTHER" id="PTHR11937">
    <property type="entry name" value="ACTIN"/>
    <property type="match status" value="1"/>
</dbReference>
<gene>
    <name evidence="4" type="ORF">PTSG_02326</name>
</gene>
<dbReference type="Gene3D" id="3.30.420.40">
    <property type="match status" value="2"/>
</dbReference>
<dbReference type="InParanoid" id="F2U1V8"/>
<evidence type="ECO:0000256" key="1">
    <source>
        <dbReference type="ARBA" id="ARBA00004496"/>
    </source>
</evidence>
<dbReference type="AlphaFoldDB" id="F2U1V8"/>
<dbReference type="Gene3D" id="3.90.640.10">
    <property type="entry name" value="Actin, Chain A, domain 4"/>
    <property type="match status" value="1"/>
</dbReference>
<dbReference type="RefSeq" id="XP_004996814.1">
    <property type="nucleotide sequence ID" value="XM_004996757.1"/>
</dbReference>
<dbReference type="SUPFAM" id="SSF53067">
    <property type="entry name" value="Actin-like ATPase domain"/>
    <property type="match status" value="2"/>
</dbReference>
<dbReference type="FunCoup" id="F2U1V8">
    <property type="interactions" value="717"/>
</dbReference>
<dbReference type="CDD" id="cd10210">
    <property type="entry name" value="ASKHA_NBD_Arp6"/>
    <property type="match status" value="1"/>
</dbReference>
<comment type="similarity">
    <text evidence="2">Belongs to the actin family. ARP6 subfamily.</text>
</comment>
<proteinExistence type="inferred from homology"/>
<evidence type="ECO:0000313" key="4">
    <source>
        <dbReference type="EMBL" id="EGD81610.1"/>
    </source>
</evidence>
<dbReference type="SMART" id="SM00268">
    <property type="entry name" value="ACTIN"/>
    <property type="match status" value="1"/>
</dbReference>
<dbReference type="GO" id="GO:0005737">
    <property type="term" value="C:cytoplasm"/>
    <property type="evidence" value="ECO:0007669"/>
    <property type="project" value="UniProtKB-SubCell"/>
</dbReference>
<dbReference type="eggNOG" id="KOG0680">
    <property type="taxonomic scope" value="Eukaryota"/>
</dbReference>
<sequence length="406" mass="44135">MSSSPSPAQSPPWWVLDNGSGTLKASVVHQSPQANSPNSNTAVTLENAVLAGSGGRRQGFSDDFEDLSRLYWSRPCEQEFVTDHAQEAHIWRHLQHKLQVPEAAAMLCSSALTSFAPVNDGLAEIAFEELGCSSFCLLEAPALASYALPGDCQLIVDSGFSSTRVCAVHRHCVVPGSVVRMPVGGRVITNYLKDLVSYRHVNVSDQQQLVEELKLHTLRIVDNFAASLTQAKRKTPKDNPFMLDYLLPDYAGRMHGHVLPREDMKPVLPKPTVGRQVIRLTNETFSPGELFFHPNDIGIDSVGVQECIAASLQRCPEWLQPSLVQSIVLIGGNANIPGFRRRLEAELRSCLPQDLGAAHITLPNDPQHAVWRGGCALAADTEAISALAVSRATFAEHGTLSPPDTS</sequence>
<evidence type="ECO:0000313" key="5">
    <source>
        <dbReference type="Proteomes" id="UP000007799"/>
    </source>
</evidence>
<dbReference type="STRING" id="946362.F2U1V8"/>
<dbReference type="GO" id="GO:0005634">
    <property type="term" value="C:nucleus"/>
    <property type="evidence" value="ECO:0007669"/>
    <property type="project" value="UniProtKB-ARBA"/>
</dbReference>
<dbReference type="Pfam" id="PF00022">
    <property type="entry name" value="Actin"/>
    <property type="match status" value="1"/>
</dbReference>
<dbReference type="OrthoDB" id="6220758at2759"/>
<evidence type="ECO:0000256" key="3">
    <source>
        <dbReference type="ARBA" id="ARBA00022490"/>
    </source>
</evidence>
<dbReference type="InterPro" id="IPR004000">
    <property type="entry name" value="Actin"/>
</dbReference>
<name>F2U1V8_SALR5</name>
<organism evidence="4 5">
    <name type="scientific">Salpingoeca rosetta (strain ATCC 50818 / BSB-021)</name>
    <dbReference type="NCBI Taxonomy" id="946362"/>
    <lineage>
        <taxon>Eukaryota</taxon>
        <taxon>Choanoflagellata</taxon>
        <taxon>Craspedida</taxon>
        <taxon>Salpingoecidae</taxon>
        <taxon>Salpingoeca</taxon>
    </lineage>
</organism>
<dbReference type="FunFam" id="3.90.640.10:FF:000014">
    <property type="entry name" value="Putative actin-related protein 6"/>
    <property type="match status" value="1"/>
</dbReference>
<dbReference type="InterPro" id="IPR043129">
    <property type="entry name" value="ATPase_NBD"/>
</dbReference>
<evidence type="ECO:0000256" key="2">
    <source>
        <dbReference type="ARBA" id="ARBA00005665"/>
    </source>
</evidence>
<evidence type="ECO:0008006" key="6">
    <source>
        <dbReference type="Google" id="ProtNLM"/>
    </source>
</evidence>
<keyword evidence="5" id="KW-1185">Reference proteome</keyword>
<dbReference type="Gene3D" id="2.30.36.70">
    <property type="entry name" value="Actin, Chain A, domain 2"/>
    <property type="match status" value="1"/>
</dbReference>
<reference evidence="4" key="1">
    <citation type="submission" date="2009-08" db="EMBL/GenBank/DDBJ databases">
        <title>Annotation of Salpingoeca rosetta.</title>
        <authorList>
            <consortium name="The Broad Institute Genome Sequencing Platform"/>
            <person name="Russ C."/>
            <person name="Cuomo C."/>
            <person name="Burger G."/>
            <person name="Gray M.W."/>
            <person name="Holland P.W.H."/>
            <person name="King N."/>
            <person name="Lang F.B.F."/>
            <person name="Roger A.J."/>
            <person name="Ruiz-Trillo I."/>
            <person name="Young S.K."/>
            <person name="Zeng Q."/>
            <person name="Gargeya S."/>
            <person name="Alvarado L."/>
            <person name="Berlin A."/>
            <person name="Chapman S.B."/>
            <person name="Chen Z."/>
            <person name="Freedman E."/>
            <person name="Gellesch M."/>
            <person name="Goldberg J."/>
            <person name="Griggs A."/>
            <person name="Gujja S."/>
            <person name="Heilman E."/>
            <person name="Heiman D."/>
            <person name="Howarth C."/>
            <person name="Mehta T."/>
            <person name="Neiman D."/>
            <person name="Pearson M."/>
            <person name="Roberts A."/>
            <person name="Saif S."/>
            <person name="Shea T."/>
            <person name="Shenoy N."/>
            <person name="Sisk P."/>
            <person name="Stolte C."/>
            <person name="Sykes S."/>
            <person name="White J."/>
            <person name="Yandava C."/>
            <person name="Haas B."/>
            <person name="Nusbaum C."/>
            <person name="Birren B."/>
        </authorList>
    </citation>
    <scope>NUCLEOTIDE SEQUENCE</scope>
    <source>
        <strain evidence="4">ATCC 50818</strain>
    </source>
</reference>
<dbReference type="KEGG" id="sre:PTSG_02326"/>
<dbReference type="GeneID" id="16077407"/>
<comment type="subcellular location">
    <subcellularLocation>
        <location evidence="1">Cytoplasm</location>
    </subcellularLocation>
</comment>